<dbReference type="CDD" id="cd03225">
    <property type="entry name" value="ABC_cobalt_CbiO_domain1"/>
    <property type="match status" value="1"/>
</dbReference>
<evidence type="ECO:0000256" key="7">
    <source>
        <dbReference type="ARBA" id="ARBA00022967"/>
    </source>
</evidence>
<dbReference type="InterPro" id="IPR050095">
    <property type="entry name" value="ECF_ABC_transporter_ATP-bd"/>
</dbReference>
<evidence type="ECO:0000256" key="4">
    <source>
        <dbReference type="ARBA" id="ARBA00022475"/>
    </source>
</evidence>
<dbReference type="InterPro" id="IPR003593">
    <property type="entry name" value="AAA+_ATPase"/>
</dbReference>
<dbReference type="PROSITE" id="PS50893">
    <property type="entry name" value="ABC_TRANSPORTER_2"/>
    <property type="match status" value="1"/>
</dbReference>
<comment type="caution">
    <text evidence="10">The sequence shown here is derived from an EMBL/GenBank/DDBJ whole genome shotgun (WGS) entry which is preliminary data.</text>
</comment>
<keyword evidence="3" id="KW-0813">Transport</keyword>
<dbReference type="Gene3D" id="3.40.50.300">
    <property type="entry name" value="P-loop containing nucleotide triphosphate hydrolases"/>
    <property type="match status" value="1"/>
</dbReference>
<feature type="domain" description="ABC transporter" evidence="9">
    <location>
        <begin position="5"/>
        <end position="236"/>
    </location>
</feature>
<sequence>MSCVIRARQVSFRYQNGDLALSDLSLSVHQQEKVGVIGPSGAGKTTFFWHLNGLLKPHSGCIEVLDRPLAEHKNINEVRRHVALTFQQVNDQLFCSSVWDEISFGPRNLGWQKQRIQETVERWLAYFDLNEVSRRPPHHLSGGQKRSVALAAAMAMEPQLLILDEPANDLDHRNRRRLITYLKGLPIAIMVASHDLYLISEVTQRCVLMDKGRIVADRSTGELVSDEATLQQYGMEALRGWKSQGVVTGSISKETN</sequence>
<keyword evidence="5" id="KW-0547">Nucleotide-binding</keyword>
<dbReference type="AlphaFoldDB" id="A0A1V6M0X4"/>
<evidence type="ECO:0000256" key="3">
    <source>
        <dbReference type="ARBA" id="ARBA00022448"/>
    </source>
</evidence>
<evidence type="ECO:0000259" key="9">
    <source>
        <dbReference type="PROSITE" id="PS50893"/>
    </source>
</evidence>
<accession>A0A1V6M0X4</accession>
<dbReference type="Proteomes" id="UP000242219">
    <property type="component" value="Unassembled WGS sequence"/>
</dbReference>
<keyword evidence="7" id="KW-1278">Translocase</keyword>
<proteinExistence type="inferred from homology"/>
<dbReference type="InterPro" id="IPR003439">
    <property type="entry name" value="ABC_transporter-like_ATP-bd"/>
</dbReference>
<dbReference type="GO" id="GO:0042626">
    <property type="term" value="F:ATPase-coupled transmembrane transporter activity"/>
    <property type="evidence" value="ECO:0007669"/>
    <property type="project" value="TreeGrafter"/>
</dbReference>
<protein>
    <recommendedName>
        <fullName evidence="9">ABC transporter domain-containing protein</fullName>
    </recommendedName>
</protein>
<dbReference type="GO" id="GO:0043190">
    <property type="term" value="C:ATP-binding cassette (ABC) transporter complex"/>
    <property type="evidence" value="ECO:0007669"/>
    <property type="project" value="TreeGrafter"/>
</dbReference>
<organism evidence="10 11">
    <name type="scientific">Candidatus Brocadia sapporoensis</name>
    <dbReference type="NCBI Taxonomy" id="392547"/>
    <lineage>
        <taxon>Bacteria</taxon>
        <taxon>Pseudomonadati</taxon>
        <taxon>Planctomycetota</taxon>
        <taxon>Candidatus Brocadiia</taxon>
        <taxon>Candidatus Brocadiales</taxon>
        <taxon>Candidatus Brocadiaceae</taxon>
        <taxon>Candidatus Brocadia</taxon>
    </lineage>
</organism>
<dbReference type="PRINTS" id="PR00364">
    <property type="entry name" value="DISEASERSIST"/>
</dbReference>
<gene>
    <name evidence="10" type="ORF">BIY37_05565</name>
</gene>
<dbReference type="InterPro" id="IPR015856">
    <property type="entry name" value="ABC_transpr_CbiO/EcfA_su"/>
</dbReference>
<dbReference type="InterPro" id="IPR027417">
    <property type="entry name" value="P-loop_NTPase"/>
</dbReference>
<evidence type="ECO:0000313" key="11">
    <source>
        <dbReference type="Proteomes" id="UP000242219"/>
    </source>
</evidence>
<comment type="subcellular location">
    <subcellularLocation>
        <location evidence="1">Cell membrane</location>
    </subcellularLocation>
</comment>
<reference evidence="10 11" key="1">
    <citation type="journal article" date="2016" name="Genome Announc.">
        <title>Draft Genome Sequence of the Anaerobic Ammonium-Oxidizing Bacterium 'Candidatus Brocadia sp. 40'.</title>
        <authorList>
            <person name="Ali M."/>
            <person name="Haroon M.F."/>
            <person name="Narita Y."/>
            <person name="Zhang L."/>
            <person name="Rangel Shaw D."/>
            <person name="Okabe S."/>
            <person name="Saikaly P.E."/>
        </authorList>
    </citation>
    <scope>NUCLEOTIDE SEQUENCE [LARGE SCALE GENOMIC DNA]</scope>
    <source>
        <strain evidence="10 11">40</strain>
    </source>
</reference>
<keyword evidence="8" id="KW-0472">Membrane</keyword>
<dbReference type="Pfam" id="PF00005">
    <property type="entry name" value="ABC_tran"/>
    <property type="match status" value="1"/>
</dbReference>
<name>A0A1V6M0X4_9BACT</name>
<keyword evidence="11" id="KW-1185">Reference proteome</keyword>
<dbReference type="PANTHER" id="PTHR43553:SF24">
    <property type="entry name" value="ENERGY-COUPLING FACTOR TRANSPORTER ATP-BINDING PROTEIN ECFA1"/>
    <property type="match status" value="1"/>
</dbReference>
<dbReference type="SMART" id="SM00382">
    <property type="entry name" value="AAA"/>
    <property type="match status" value="1"/>
</dbReference>
<keyword evidence="4" id="KW-1003">Cell membrane</keyword>
<dbReference type="EMBL" id="MJUW02000065">
    <property type="protein sequence ID" value="OQD45986.1"/>
    <property type="molecule type" value="Genomic_DNA"/>
</dbReference>
<dbReference type="GO" id="GO:0016887">
    <property type="term" value="F:ATP hydrolysis activity"/>
    <property type="evidence" value="ECO:0007669"/>
    <property type="project" value="InterPro"/>
</dbReference>
<comment type="similarity">
    <text evidence="2">Belongs to the ABC transporter superfamily.</text>
</comment>
<evidence type="ECO:0000256" key="5">
    <source>
        <dbReference type="ARBA" id="ARBA00022741"/>
    </source>
</evidence>
<dbReference type="FunFam" id="3.40.50.300:FF:000224">
    <property type="entry name" value="Energy-coupling factor transporter ATP-binding protein EcfA"/>
    <property type="match status" value="1"/>
</dbReference>
<dbReference type="SUPFAM" id="SSF52540">
    <property type="entry name" value="P-loop containing nucleoside triphosphate hydrolases"/>
    <property type="match status" value="1"/>
</dbReference>
<evidence type="ECO:0000256" key="8">
    <source>
        <dbReference type="ARBA" id="ARBA00023136"/>
    </source>
</evidence>
<evidence type="ECO:0000256" key="1">
    <source>
        <dbReference type="ARBA" id="ARBA00004236"/>
    </source>
</evidence>
<keyword evidence="6" id="KW-0067">ATP-binding</keyword>
<evidence type="ECO:0000256" key="2">
    <source>
        <dbReference type="ARBA" id="ARBA00005417"/>
    </source>
</evidence>
<evidence type="ECO:0000256" key="6">
    <source>
        <dbReference type="ARBA" id="ARBA00022840"/>
    </source>
</evidence>
<evidence type="ECO:0000313" key="10">
    <source>
        <dbReference type="EMBL" id="OQD45986.1"/>
    </source>
</evidence>
<dbReference type="PANTHER" id="PTHR43553">
    <property type="entry name" value="HEAVY METAL TRANSPORTER"/>
    <property type="match status" value="1"/>
</dbReference>
<dbReference type="GO" id="GO:0005524">
    <property type="term" value="F:ATP binding"/>
    <property type="evidence" value="ECO:0007669"/>
    <property type="project" value="UniProtKB-KW"/>
</dbReference>
<dbReference type="RefSeq" id="WP_070066834.1">
    <property type="nucleotide sequence ID" value="NZ_MJUW02000065.1"/>
</dbReference>